<accession>A0ACC3MY99</accession>
<evidence type="ECO:0000313" key="2">
    <source>
        <dbReference type="Proteomes" id="UP001281147"/>
    </source>
</evidence>
<name>A0ACC3MY99_9PEZI</name>
<evidence type="ECO:0000313" key="1">
    <source>
        <dbReference type="EMBL" id="KAK3705469.1"/>
    </source>
</evidence>
<reference evidence="1" key="1">
    <citation type="submission" date="2023-07" db="EMBL/GenBank/DDBJ databases">
        <title>Black Yeasts Isolated from many extreme environments.</title>
        <authorList>
            <person name="Coleine C."/>
            <person name="Stajich J.E."/>
            <person name="Selbmann L."/>
        </authorList>
    </citation>
    <scope>NUCLEOTIDE SEQUENCE</scope>
    <source>
        <strain evidence="1">CCFEE 5714</strain>
    </source>
</reference>
<dbReference type="EMBL" id="JAUTXU010000129">
    <property type="protein sequence ID" value="KAK3705469.1"/>
    <property type="molecule type" value="Genomic_DNA"/>
</dbReference>
<protein>
    <submittedName>
        <fullName evidence="1">Uncharacterized protein</fullName>
    </submittedName>
</protein>
<dbReference type="Proteomes" id="UP001281147">
    <property type="component" value="Unassembled WGS sequence"/>
</dbReference>
<organism evidence="1 2">
    <name type="scientific">Vermiconidia calcicola</name>
    <dbReference type="NCBI Taxonomy" id="1690605"/>
    <lineage>
        <taxon>Eukaryota</taxon>
        <taxon>Fungi</taxon>
        <taxon>Dikarya</taxon>
        <taxon>Ascomycota</taxon>
        <taxon>Pezizomycotina</taxon>
        <taxon>Dothideomycetes</taxon>
        <taxon>Dothideomycetidae</taxon>
        <taxon>Mycosphaerellales</taxon>
        <taxon>Extremaceae</taxon>
        <taxon>Vermiconidia</taxon>
    </lineage>
</organism>
<proteinExistence type="predicted"/>
<keyword evidence="2" id="KW-1185">Reference proteome</keyword>
<comment type="caution">
    <text evidence="1">The sequence shown here is derived from an EMBL/GenBank/DDBJ whole genome shotgun (WGS) entry which is preliminary data.</text>
</comment>
<gene>
    <name evidence="1" type="ORF">LTR37_013286</name>
</gene>
<sequence>MPPPSSTNHLPSSHPAARQRPKSPTRVLAEAEAQWIFTDAELANTPSIQDGMSQAEEKEVRAKGVNFILQVGIMLKLPQLTLSTAAIFFQRFLMRASLKKERNGVPKLHHYQTAATAVFLATKVEESCRKMKELILAFCRVAQKNPNLIIDEQSKDWWRWRDCILHNEDVLLETLCFDLTVESPHRQLFEMLKWYGLEHNKRVRNAAWAFVTDSSNTELCLLCNSRTIAITGLYAACRYCDVALPEDSKGRQWWEVQEVRLKDIRKATEYMCASYDPASNKINGVSTGPGAGSEGERSIYVGLSTPVEGELDSTRLKEEQIHDAHSPFVPPGSERRLSNASSVGVKRERDEQHNVQVNGGQAVSVNGMLREENVSKRPRLADADATNGDSEVASKDGSASNDPKHREEALRVAHSNKEEEQAAAVKQKGVAKPEEVKNGATAGTTEAVQNEEEGQKKEEAEGSEEGEVEE</sequence>